<dbReference type="Proteomes" id="UP000016930">
    <property type="component" value="Unassembled WGS sequence"/>
</dbReference>
<sequence>MGRWTLEHHDDVLLSKVKNLVMGAVKRSKLEKAEPSISYEAFVQDLDEGDSFTTSLVEALVKELADRRIRQNPKDRRISSRTASFLRHQIYRDNLYSTRTASRTRHVFARPDELHSSSGEDEYGTVPEGARVNSELYDAYNASSFDILSSLRSSDPSPLATGTPIDWAETDPEAIVVTSPRPSSPPVLPSFAYRTMHSSAHGSSNVGSSLPRQNSVRRPARSRTVDFNEFTSLRRSSSRQNAEVQDGTEDAADGSWRFDTLDYSARRGESSADRSPHTQPARRFFPFRSVPVVRRRSEVGGSFPWVGELTHTHGPSDTPWSHSASTATPWPTLANTSASTTSPPPNPLRPLSSSEIMSTLLASAPSHTNIAPRSHSRSPSPVLTVRPSSSSLSLLNDRRHTVAPRLRRGGTQPPEAMLPMHVSQSTEMQHAEAQANMAVEPQPTPAVAEHHAEARAMSSQSTSETPEPVPGVV</sequence>
<dbReference type="STRING" id="914234.M2PUN0"/>
<feature type="region of interest" description="Disordered" evidence="1">
    <location>
        <begin position="313"/>
        <end position="352"/>
    </location>
</feature>
<dbReference type="EMBL" id="KB445792">
    <property type="protein sequence ID" value="EMD40434.1"/>
    <property type="molecule type" value="Genomic_DNA"/>
</dbReference>
<reference evidence="2 3" key="1">
    <citation type="journal article" date="2012" name="Proc. Natl. Acad. Sci. U.S.A.">
        <title>Comparative genomics of Ceriporiopsis subvermispora and Phanerochaete chrysosporium provide insight into selective ligninolysis.</title>
        <authorList>
            <person name="Fernandez-Fueyo E."/>
            <person name="Ruiz-Duenas F.J."/>
            <person name="Ferreira P."/>
            <person name="Floudas D."/>
            <person name="Hibbett D.S."/>
            <person name="Canessa P."/>
            <person name="Larrondo L.F."/>
            <person name="James T.Y."/>
            <person name="Seelenfreund D."/>
            <person name="Lobos S."/>
            <person name="Polanco R."/>
            <person name="Tello M."/>
            <person name="Honda Y."/>
            <person name="Watanabe T."/>
            <person name="Watanabe T."/>
            <person name="Ryu J.S."/>
            <person name="Kubicek C.P."/>
            <person name="Schmoll M."/>
            <person name="Gaskell J."/>
            <person name="Hammel K.E."/>
            <person name="St John F.J."/>
            <person name="Vanden Wymelenberg A."/>
            <person name="Sabat G."/>
            <person name="Splinter BonDurant S."/>
            <person name="Syed K."/>
            <person name="Yadav J.S."/>
            <person name="Doddapaneni H."/>
            <person name="Subramanian V."/>
            <person name="Lavin J.L."/>
            <person name="Oguiza J.A."/>
            <person name="Perez G."/>
            <person name="Pisabarro A.G."/>
            <person name="Ramirez L."/>
            <person name="Santoyo F."/>
            <person name="Master E."/>
            <person name="Coutinho P.M."/>
            <person name="Henrissat B."/>
            <person name="Lombard V."/>
            <person name="Magnuson J.K."/>
            <person name="Kuees U."/>
            <person name="Hori C."/>
            <person name="Igarashi K."/>
            <person name="Samejima M."/>
            <person name="Held B.W."/>
            <person name="Barry K.W."/>
            <person name="LaButti K.M."/>
            <person name="Lapidus A."/>
            <person name="Lindquist E.A."/>
            <person name="Lucas S.M."/>
            <person name="Riley R."/>
            <person name="Salamov A.A."/>
            <person name="Hoffmeister D."/>
            <person name="Schwenk D."/>
            <person name="Hadar Y."/>
            <person name="Yarden O."/>
            <person name="de Vries R.P."/>
            <person name="Wiebenga A."/>
            <person name="Stenlid J."/>
            <person name="Eastwood D."/>
            <person name="Grigoriev I.V."/>
            <person name="Berka R.M."/>
            <person name="Blanchette R.A."/>
            <person name="Kersten P."/>
            <person name="Martinez A.T."/>
            <person name="Vicuna R."/>
            <person name="Cullen D."/>
        </authorList>
    </citation>
    <scope>NUCLEOTIDE SEQUENCE [LARGE SCALE GENOMIC DNA]</scope>
    <source>
        <strain evidence="2 3">B</strain>
    </source>
</reference>
<evidence type="ECO:0000256" key="1">
    <source>
        <dbReference type="SAM" id="MobiDB-lite"/>
    </source>
</evidence>
<evidence type="ECO:0000313" key="2">
    <source>
        <dbReference type="EMBL" id="EMD40434.1"/>
    </source>
</evidence>
<feature type="region of interest" description="Disordered" evidence="1">
    <location>
        <begin position="365"/>
        <end position="473"/>
    </location>
</feature>
<feature type="region of interest" description="Disordered" evidence="1">
    <location>
        <begin position="198"/>
        <end position="255"/>
    </location>
</feature>
<feature type="compositionally biased region" description="Low complexity" evidence="1">
    <location>
        <begin position="198"/>
        <end position="209"/>
    </location>
</feature>
<gene>
    <name evidence="2" type="ORF">CERSUDRAFT_111032</name>
</gene>
<keyword evidence="3" id="KW-1185">Reference proteome</keyword>
<proteinExistence type="predicted"/>
<dbReference type="OrthoDB" id="3253137at2759"/>
<feature type="compositionally biased region" description="Polar residues" evidence="1">
    <location>
        <begin position="313"/>
        <end position="329"/>
    </location>
</feature>
<feature type="compositionally biased region" description="Low complexity" evidence="1">
    <location>
        <begin position="331"/>
        <end position="341"/>
    </location>
</feature>
<feature type="compositionally biased region" description="Low complexity" evidence="1">
    <location>
        <begin position="377"/>
        <end position="395"/>
    </location>
</feature>
<feature type="compositionally biased region" description="Polar residues" evidence="1">
    <location>
        <begin position="229"/>
        <end position="243"/>
    </location>
</feature>
<accession>M2PUN0</accession>
<evidence type="ECO:0000313" key="3">
    <source>
        <dbReference type="Proteomes" id="UP000016930"/>
    </source>
</evidence>
<dbReference type="AlphaFoldDB" id="M2PUN0"/>
<dbReference type="HOGENOM" id="CLU_044501_0_0_1"/>
<protein>
    <submittedName>
        <fullName evidence="2">Uncharacterized protein</fullName>
    </submittedName>
</protein>
<organism evidence="2 3">
    <name type="scientific">Ceriporiopsis subvermispora (strain B)</name>
    <name type="common">White-rot fungus</name>
    <name type="synonym">Gelatoporia subvermispora</name>
    <dbReference type="NCBI Taxonomy" id="914234"/>
    <lineage>
        <taxon>Eukaryota</taxon>
        <taxon>Fungi</taxon>
        <taxon>Dikarya</taxon>
        <taxon>Basidiomycota</taxon>
        <taxon>Agaricomycotina</taxon>
        <taxon>Agaricomycetes</taxon>
        <taxon>Polyporales</taxon>
        <taxon>Gelatoporiaceae</taxon>
        <taxon>Gelatoporia</taxon>
    </lineage>
</organism>
<name>M2PUN0_CERS8</name>